<gene>
    <name evidence="1" type="ORF">As57867_006213</name>
</gene>
<dbReference type="EMBL" id="VJMH01002444">
    <property type="protein sequence ID" value="KAF0708744.1"/>
    <property type="molecule type" value="Genomic_DNA"/>
</dbReference>
<dbReference type="AlphaFoldDB" id="A0A6A4ZCV9"/>
<feature type="non-terminal residue" evidence="1">
    <location>
        <position position="1"/>
    </location>
</feature>
<organism evidence="1">
    <name type="scientific">Aphanomyces stellatus</name>
    <dbReference type="NCBI Taxonomy" id="120398"/>
    <lineage>
        <taxon>Eukaryota</taxon>
        <taxon>Sar</taxon>
        <taxon>Stramenopiles</taxon>
        <taxon>Oomycota</taxon>
        <taxon>Saprolegniomycetes</taxon>
        <taxon>Saprolegniales</taxon>
        <taxon>Verrucalvaceae</taxon>
        <taxon>Aphanomyces</taxon>
    </lineage>
</organism>
<reference evidence="1" key="1">
    <citation type="submission" date="2019-06" db="EMBL/GenBank/DDBJ databases">
        <title>Genomics analysis of Aphanomyces spp. identifies a new class of oomycete effector associated with host adaptation.</title>
        <authorList>
            <person name="Gaulin E."/>
        </authorList>
    </citation>
    <scope>NUCLEOTIDE SEQUENCE</scope>
    <source>
        <strain evidence="1">CBS 578.67</strain>
    </source>
</reference>
<accession>A0A6A4ZCV9</accession>
<name>A0A6A4ZCV9_9STRA</name>
<sequence>LLCDNTEATPGEYYVTAVLVFGQSVEELDVVRDHSPSNGAQAEHVRVGQLGGQHLNLEGAVKVGARGSQERLQVHILFVERFGLAPPIGVAFVHDVSDVTCIHGPSIFHGPTHSPSGRA</sequence>
<protein>
    <submittedName>
        <fullName evidence="1">Uncharacterized protein</fullName>
    </submittedName>
</protein>
<evidence type="ECO:0000313" key="1">
    <source>
        <dbReference type="EMBL" id="KAF0708744.1"/>
    </source>
</evidence>
<proteinExistence type="predicted"/>
<comment type="caution">
    <text evidence="1">The sequence shown here is derived from an EMBL/GenBank/DDBJ whole genome shotgun (WGS) entry which is preliminary data.</text>
</comment>